<dbReference type="EMBL" id="VIEB01000131">
    <property type="protein sequence ID" value="TQE04923.1"/>
    <property type="molecule type" value="Genomic_DNA"/>
</dbReference>
<organism evidence="2 3">
    <name type="scientific">Malus baccata</name>
    <name type="common">Siberian crab apple</name>
    <name type="synonym">Pyrus baccata</name>
    <dbReference type="NCBI Taxonomy" id="106549"/>
    <lineage>
        <taxon>Eukaryota</taxon>
        <taxon>Viridiplantae</taxon>
        <taxon>Streptophyta</taxon>
        <taxon>Embryophyta</taxon>
        <taxon>Tracheophyta</taxon>
        <taxon>Spermatophyta</taxon>
        <taxon>Magnoliopsida</taxon>
        <taxon>eudicotyledons</taxon>
        <taxon>Gunneridae</taxon>
        <taxon>Pentapetalae</taxon>
        <taxon>rosids</taxon>
        <taxon>fabids</taxon>
        <taxon>Rosales</taxon>
        <taxon>Rosaceae</taxon>
        <taxon>Amygdaloideae</taxon>
        <taxon>Maleae</taxon>
        <taxon>Malus</taxon>
    </lineage>
</organism>
<proteinExistence type="predicted"/>
<sequence>MLPFMTNGNLVSKVILAPALIDKLLFYDVVVENLCAKLMVMATGSSLLVLFVAVWLSTVSGVPHHRREINGNGPLQNGLFDKQICFFSHGRFDGC</sequence>
<feature type="transmembrane region" description="Helical" evidence="1">
    <location>
        <begin position="38"/>
        <end position="57"/>
    </location>
</feature>
<evidence type="ECO:0000256" key="1">
    <source>
        <dbReference type="SAM" id="Phobius"/>
    </source>
</evidence>
<evidence type="ECO:0000313" key="3">
    <source>
        <dbReference type="Proteomes" id="UP000315295"/>
    </source>
</evidence>
<dbReference type="Proteomes" id="UP000315295">
    <property type="component" value="Unassembled WGS sequence"/>
</dbReference>
<keyword evidence="3" id="KW-1185">Reference proteome</keyword>
<comment type="caution">
    <text evidence="2">The sequence shown here is derived from an EMBL/GenBank/DDBJ whole genome shotgun (WGS) entry which is preliminary data.</text>
</comment>
<keyword evidence="1" id="KW-0472">Membrane</keyword>
<evidence type="ECO:0000313" key="2">
    <source>
        <dbReference type="EMBL" id="TQE04923.1"/>
    </source>
</evidence>
<dbReference type="AlphaFoldDB" id="A0A540N302"/>
<keyword evidence="1" id="KW-0812">Transmembrane</keyword>
<accession>A0A540N302</accession>
<name>A0A540N302_MALBA</name>
<protein>
    <submittedName>
        <fullName evidence="2">Uncharacterized protein</fullName>
    </submittedName>
</protein>
<keyword evidence="1" id="KW-1133">Transmembrane helix</keyword>
<reference evidence="2 3" key="1">
    <citation type="journal article" date="2019" name="G3 (Bethesda)">
        <title>Sequencing of a Wild Apple (Malus baccata) Genome Unravels the Differences Between Cultivated and Wild Apple Species Regarding Disease Resistance and Cold Tolerance.</title>
        <authorList>
            <person name="Chen X."/>
        </authorList>
    </citation>
    <scope>NUCLEOTIDE SEQUENCE [LARGE SCALE GENOMIC DNA]</scope>
    <source>
        <strain evidence="3">cv. Shandingzi</strain>
        <tissue evidence="2">Leaves</tissue>
    </source>
</reference>
<gene>
    <name evidence="2" type="ORF">C1H46_009394</name>
</gene>